<dbReference type="PaxDb" id="8355-A0A1L8G4U1"/>
<dbReference type="Proteomes" id="UP000186698">
    <property type="component" value="Chromosome 5S"/>
</dbReference>
<proteinExistence type="inferred from homology"/>
<dbReference type="Pfam" id="PF00001">
    <property type="entry name" value="7tm_1"/>
    <property type="match status" value="1"/>
</dbReference>
<dbReference type="KEGG" id="xla:108717591"/>
<keyword evidence="5 10" id="KW-0297">G-protein coupled receptor</keyword>
<protein>
    <submittedName>
        <fullName evidence="13">G-protein coupled receptor 35</fullName>
    </submittedName>
</protein>
<dbReference type="GO" id="GO:0007200">
    <property type="term" value="P:phospholipase C-activating G protein-coupled receptor signaling pathway"/>
    <property type="evidence" value="ECO:0007669"/>
    <property type="project" value="TreeGrafter"/>
</dbReference>
<evidence type="ECO:0000256" key="2">
    <source>
        <dbReference type="ARBA" id="ARBA00022475"/>
    </source>
</evidence>
<dbReference type="PANTHER" id="PTHR24232">
    <property type="entry name" value="G-PROTEIN COUPLED RECEPTOR"/>
    <property type="match status" value="1"/>
</dbReference>
<evidence type="ECO:0000313" key="13">
    <source>
        <dbReference type="RefSeq" id="XP_018120296.1"/>
    </source>
</evidence>
<evidence type="ECO:0000256" key="10">
    <source>
        <dbReference type="RuleBase" id="RU000688"/>
    </source>
</evidence>
<keyword evidence="7 10" id="KW-0675">Receptor</keyword>
<dbReference type="GO" id="GO:0035025">
    <property type="term" value="P:positive regulation of Rho protein signal transduction"/>
    <property type="evidence" value="ECO:0007669"/>
    <property type="project" value="TreeGrafter"/>
</dbReference>
<evidence type="ECO:0000259" key="11">
    <source>
        <dbReference type="PROSITE" id="PS50262"/>
    </source>
</evidence>
<keyword evidence="6" id="KW-0472">Membrane</keyword>
<evidence type="ECO:0000256" key="7">
    <source>
        <dbReference type="ARBA" id="ARBA00023170"/>
    </source>
</evidence>
<evidence type="ECO:0000256" key="4">
    <source>
        <dbReference type="ARBA" id="ARBA00022989"/>
    </source>
</evidence>
<gene>
    <name evidence="13" type="primary">LOC108717591</name>
</gene>
<dbReference type="PANTHER" id="PTHR24232:SF97">
    <property type="entry name" value="G-PROTEIN COUPLED RECEPTORS FAMILY 1 PROFILE DOMAIN-CONTAINING PROTEIN"/>
    <property type="match status" value="1"/>
</dbReference>
<evidence type="ECO:0000256" key="1">
    <source>
        <dbReference type="ARBA" id="ARBA00004651"/>
    </source>
</evidence>
<keyword evidence="12" id="KW-1185">Reference proteome</keyword>
<dbReference type="GO" id="GO:0004930">
    <property type="term" value="F:G protein-coupled receptor activity"/>
    <property type="evidence" value="ECO:0000318"/>
    <property type="project" value="GO_Central"/>
</dbReference>
<evidence type="ECO:0000256" key="6">
    <source>
        <dbReference type="ARBA" id="ARBA00023136"/>
    </source>
</evidence>
<dbReference type="RefSeq" id="XP_018120296.1">
    <property type="nucleotide sequence ID" value="XM_018264807.2"/>
</dbReference>
<dbReference type="GeneID" id="108717591"/>
<dbReference type="SUPFAM" id="SSF81321">
    <property type="entry name" value="Family A G protein-coupled receptor-like"/>
    <property type="match status" value="1"/>
</dbReference>
<keyword evidence="9 10" id="KW-0807">Transducer</keyword>
<comment type="subcellular location">
    <subcellularLocation>
        <location evidence="1">Cell membrane</location>
        <topology evidence="1">Multi-pass membrane protein</topology>
    </subcellularLocation>
</comment>
<dbReference type="OrthoDB" id="6086428at2759"/>
<evidence type="ECO:0000256" key="3">
    <source>
        <dbReference type="ARBA" id="ARBA00022692"/>
    </source>
</evidence>
<keyword evidence="8" id="KW-0325">Glycoprotein</keyword>
<feature type="domain" description="G-protein coupled receptors family 1 profile" evidence="11">
    <location>
        <begin position="32"/>
        <end position="277"/>
    </location>
</feature>
<dbReference type="InterPro" id="IPR017452">
    <property type="entry name" value="GPCR_Rhodpsn_7TM"/>
</dbReference>
<dbReference type="AlphaFoldDB" id="A0A1L8G4U1"/>
<keyword evidence="3 10" id="KW-0812">Transmembrane</keyword>
<dbReference type="STRING" id="8355.A0A1L8G4U1"/>
<sequence>MNYSNSTNVPKSSLKLFKITVIILLLFFGIVCNGLALWVFCCKMKKWKVTVIYMVNLIISDILILMTFPFQLYDYFSTSKLENNLCKASISFYVMNTYMSIFTITIISADRYLAIRFPVRSKRWRSPGKAVGICCIVWLFQISLSIMLTLRLDYIIPVCFQKVSNTPNPMFLLFAVVGFTVPLIIISFCTVQVIRTLYSKEKRDVNEQRSVRKSINIILSNMVVFVICFLPIHMGYTIRFVAETVKVTDQTLEQIKRFIDVAISMAHSNCVLDSLCYYFVAGEFWKASDLSPRIIYSNIKKKSLVTD</sequence>
<dbReference type="Bgee" id="108717591">
    <property type="expression patterns" value="Expressed in lung and 12 other cell types or tissues"/>
</dbReference>
<dbReference type="FunFam" id="1.20.1070.10:FF:000142">
    <property type="entry name" value="G protein-coupled receptor 55"/>
    <property type="match status" value="1"/>
</dbReference>
<evidence type="ECO:0000256" key="9">
    <source>
        <dbReference type="ARBA" id="ARBA00023224"/>
    </source>
</evidence>
<name>A0A1L8G4U1_XENLA</name>
<comment type="similarity">
    <text evidence="10">Belongs to the G-protein coupled receptor 1 family.</text>
</comment>
<dbReference type="PROSITE" id="PS50262">
    <property type="entry name" value="G_PROTEIN_RECEP_F1_2"/>
    <property type="match status" value="1"/>
</dbReference>
<accession>A0A1L8G4U1</accession>
<dbReference type="PROSITE" id="PS00237">
    <property type="entry name" value="G_PROTEIN_RECEP_F1_1"/>
    <property type="match status" value="1"/>
</dbReference>
<reference evidence="13" key="1">
    <citation type="submission" date="2025-08" db="UniProtKB">
        <authorList>
            <consortium name="RefSeq"/>
        </authorList>
    </citation>
    <scope>IDENTIFICATION</scope>
    <source>
        <strain evidence="13">J_2021</strain>
        <tissue evidence="13">Erythrocytes</tissue>
    </source>
</reference>
<dbReference type="Gene3D" id="1.20.1070.10">
    <property type="entry name" value="Rhodopsin 7-helix transmembrane proteins"/>
    <property type="match status" value="1"/>
</dbReference>
<dbReference type="PRINTS" id="PR00237">
    <property type="entry name" value="GPCRRHODOPSN"/>
</dbReference>
<evidence type="ECO:0000256" key="5">
    <source>
        <dbReference type="ARBA" id="ARBA00023040"/>
    </source>
</evidence>
<keyword evidence="4" id="KW-1133">Transmembrane helix</keyword>
<dbReference type="InterPro" id="IPR000276">
    <property type="entry name" value="GPCR_Rhodpsn"/>
</dbReference>
<keyword evidence="2" id="KW-1003">Cell membrane</keyword>
<evidence type="ECO:0000313" key="12">
    <source>
        <dbReference type="Proteomes" id="UP000186698"/>
    </source>
</evidence>
<dbReference type="GO" id="GO:0007186">
    <property type="term" value="P:G protein-coupled receptor signaling pathway"/>
    <property type="evidence" value="ECO:0000318"/>
    <property type="project" value="GO_Central"/>
</dbReference>
<dbReference type="GO" id="GO:0005886">
    <property type="term" value="C:plasma membrane"/>
    <property type="evidence" value="ECO:0000318"/>
    <property type="project" value="GO_Central"/>
</dbReference>
<evidence type="ECO:0000256" key="8">
    <source>
        <dbReference type="ARBA" id="ARBA00023180"/>
    </source>
</evidence>
<dbReference type="OMA" id="RNENCHN"/>
<organism evidence="12 13">
    <name type="scientific">Xenopus laevis</name>
    <name type="common">African clawed frog</name>
    <dbReference type="NCBI Taxonomy" id="8355"/>
    <lineage>
        <taxon>Eukaryota</taxon>
        <taxon>Metazoa</taxon>
        <taxon>Chordata</taxon>
        <taxon>Craniata</taxon>
        <taxon>Vertebrata</taxon>
        <taxon>Euteleostomi</taxon>
        <taxon>Amphibia</taxon>
        <taxon>Batrachia</taxon>
        <taxon>Anura</taxon>
        <taxon>Pipoidea</taxon>
        <taxon>Pipidae</taxon>
        <taxon>Xenopodinae</taxon>
        <taxon>Xenopus</taxon>
        <taxon>Xenopus</taxon>
    </lineage>
</organism>